<dbReference type="Pfam" id="PF06411">
    <property type="entry name" value="HdeA"/>
    <property type="match status" value="1"/>
</dbReference>
<proteinExistence type="inferred from homology"/>
<gene>
    <name evidence="4" type="primary">hdeB</name>
    <name evidence="5" type="ORF">ETEE_1093</name>
</gene>
<dbReference type="InterPro" id="IPR010486">
    <property type="entry name" value="HNS-dep_expression_A/B"/>
</dbReference>
<reference evidence="5 6" key="1">
    <citation type="journal article" date="2012" name="PLoS ONE">
        <title>Edwardsiella comparative phylogenomics reveal the new intra/inter-species taxonomic relationships, virulence evolution and niche adaptation mechanisms.</title>
        <authorList>
            <person name="Yang M."/>
            <person name="Lv Y."/>
            <person name="Xiao J."/>
            <person name="Wu H."/>
            <person name="Zheng H."/>
            <person name="Liu Q."/>
            <person name="Zhang Y."/>
            <person name="Wang Q."/>
        </authorList>
    </citation>
    <scope>NUCLEOTIDE SEQUENCE [LARGE SCALE GENOMIC DNA]</scope>
    <source>
        <strain evidence="6">080813</strain>
    </source>
</reference>
<dbReference type="HOGENOM" id="CLU_149189_0_0_6"/>
<dbReference type="HAMAP" id="MF_00947">
    <property type="entry name" value="HdeB"/>
    <property type="match status" value="1"/>
</dbReference>
<organism evidence="5 6">
    <name type="scientific">Edwardsiella anguillarum ET080813</name>
    <dbReference type="NCBI Taxonomy" id="667120"/>
    <lineage>
        <taxon>Bacteria</taxon>
        <taxon>Pseudomonadati</taxon>
        <taxon>Pseudomonadota</taxon>
        <taxon>Gammaproteobacteria</taxon>
        <taxon>Enterobacterales</taxon>
        <taxon>Hafniaceae</taxon>
        <taxon>Edwardsiella</taxon>
    </lineage>
</organism>
<dbReference type="AlphaFoldDB" id="A0A076LHN6"/>
<dbReference type="NCBIfam" id="NF008599">
    <property type="entry name" value="PRK11566.1"/>
    <property type="match status" value="1"/>
</dbReference>
<dbReference type="GO" id="GO:1990451">
    <property type="term" value="P:cellular stress response to acidic pH"/>
    <property type="evidence" value="ECO:0007669"/>
    <property type="project" value="UniProtKB-UniRule"/>
</dbReference>
<accession>A0A076LHN6</accession>
<keyword evidence="3 4" id="KW-0143">Chaperone</keyword>
<feature type="signal peptide" evidence="4">
    <location>
        <begin position="1"/>
        <end position="38"/>
    </location>
</feature>
<protein>
    <recommendedName>
        <fullName evidence="4">Acid stress chaperone HdeB</fullName>
    </recommendedName>
</protein>
<evidence type="ECO:0000256" key="2">
    <source>
        <dbReference type="ARBA" id="ARBA00022764"/>
    </source>
</evidence>
<dbReference type="Gene3D" id="1.10.890.10">
    <property type="entry name" value="HNS-dependent expression A"/>
    <property type="match status" value="1"/>
</dbReference>
<evidence type="ECO:0000313" key="5">
    <source>
        <dbReference type="EMBL" id="AIJ07556.1"/>
    </source>
</evidence>
<keyword evidence="2 4" id="KW-0574">Periplasm</keyword>
<dbReference type="GO" id="GO:0051082">
    <property type="term" value="F:unfolded protein binding"/>
    <property type="evidence" value="ECO:0007669"/>
    <property type="project" value="InterPro"/>
</dbReference>
<sequence length="120" mass="13091" precursor="true">MHILFIDQLSEAVTAMKMTLLAAVLGALTLGGTSLAQAATETTPQNMTCKEFVNLNPKAMTPVAFWMLNKDTDYKGGDYVNWNEVETVAVPQVMEVCKQHPQKKVMDIKGQIKPAGNAAH</sequence>
<dbReference type="EMBL" id="CP006664">
    <property type="protein sequence ID" value="AIJ07556.1"/>
    <property type="molecule type" value="Genomic_DNA"/>
</dbReference>
<dbReference type="InterPro" id="IPR028623">
    <property type="entry name" value="HdeB"/>
</dbReference>
<dbReference type="InterPro" id="IPR038303">
    <property type="entry name" value="HdeA/HdeB_sf"/>
</dbReference>
<dbReference type="KEGG" id="ete:ETEE_1093"/>
<name>A0A076LHN6_9GAMM</name>
<evidence type="ECO:0000256" key="4">
    <source>
        <dbReference type="HAMAP-Rule" id="MF_00947"/>
    </source>
</evidence>
<evidence type="ECO:0000313" key="6">
    <source>
        <dbReference type="Proteomes" id="UP000028681"/>
    </source>
</evidence>
<comment type="similarity">
    <text evidence="4">Belongs to the HdeB family.</text>
</comment>
<dbReference type="Proteomes" id="UP000028681">
    <property type="component" value="Chromosome"/>
</dbReference>
<keyword evidence="1 4" id="KW-0732">Signal</keyword>
<feature type="chain" id="PRO_5008981518" description="Acid stress chaperone HdeB" evidence="4">
    <location>
        <begin position="39"/>
        <end position="120"/>
    </location>
</feature>
<evidence type="ECO:0000256" key="1">
    <source>
        <dbReference type="ARBA" id="ARBA00022729"/>
    </source>
</evidence>
<comment type="subcellular location">
    <subcellularLocation>
        <location evidence="4">Periplasm</location>
    </subcellularLocation>
</comment>
<evidence type="ECO:0000256" key="3">
    <source>
        <dbReference type="ARBA" id="ARBA00023186"/>
    </source>
</evidence>
<dbReference type="GO" id="GO:0042597">
    <property type="term" value="C:periplasmic space"/>
    <property type="evidence" value="ECO:0007669"/>
    <property type="project" value="UniProtKB-SubCell"/>
</dbReference>
<comment type="function">
    <text evidence="4">Required for optimal acid stress protection, which is important for survival of enteric bacteria in the acidic environment of the host stomach. Exhibits a chaperone-like activity at acidic pH by preventing the aggregation of many different periplasmic proteins.</text>
</comment>